<organism evidence="2 3">
    <name type="scientific">Bacillus salacetis</name>
    <dbReference type="NCBI Taxonomy" id="2315464"/>
    <lineage>
        <taxon>Bacteria</taxon>
        <taxon>Bacillati</taxon>
        <taxon>Bacillota</taxon>
        <taxon>Bacilli</taxon>
        <taxon>Bacillales</taxon>
        <taxon>Bacillaceae</taxon>
        <taxon>Bacillus</taxon>
    </lineage>
</organism>
<evidence type="ECO:0000313" key="3">
    <source>
        <dbReference type="Proteomes" id="UP000265801"/>
    </source>
</evidence>
<reference evidence="2 3" key="1">
    <citation type="submission" date="2018-09" db="EMBL/GenBank/DDBJ databases">
        <title>Bacillus saliacetes sp. nov., isolated from Thai shrimp paste (Ka-pi).</title>
        <authorList>
            <person name="Daroonpunt R."/>
            <person name="Tanasupawat S."/>
            <person name="Yiamsombut S."/>
        </authorList>
    </citation>
    <scope>NUCLEOTIDE SEQUENCE [LARGE SCALE GENOMIC DNA]</scope>
    <source>
        <strain evidence="2 3">SKP7-4</strain>
    </source>
</reference>
<sequence>MRGGFGQKEGKRGKKSPNHRRIRTERAETKEKESESGVDSDRKSGNQGKRVRIRGGFGQNWLASGEK</sequence>
<feature type="compositionally biased region" description="Basic and acidic residues" evidence="1">
    <location>
        <begin position="24"/>
        <end position="44"/>
    </location>
</feature>
<gene>
    <name evidence="2" type="ORF">D3H55_22190</name>
</gene>
<feature type="compositionally biased region" description="Basic residues" evidence="1">
    <location>
        <begin position="11"/>
        <end position="23"/>
    </location>
</feature>
<feature type="non-terminal residue" evidence="2">
    <location>
        <position position="67"/>
    </location>
</feature>
<dbReference type="AlphaFoldDB" id="A0A3A1QMI3"/>
<protein>
    <submittedName>
        <fullName evidence="2">Uncharacterized protein</fullName>
    </submittedName>
</protein>
<evidence type="ECO:0000256" key="1">
    <source>
        <dbReference type="SAM" id="MobiDB-lite"/>
    </source>
</evidence>
<name>A0A3A1QMI3_9BACI</name>
<evidence type="ECO:0000313" key="2">
    <source>
        <dbReference type="EMBL" id="RIW28062.1"/>
    </source>
</evidence>
<feature type="region of interest" description="Disordered" evidence="1">
    <location>
        <begin position="1"/>
        <end position="67"/>
    </location>
</feature>
<accession>A0A3A1QMI3</accession>
<keyword evidence="3" id="KW-1185">Reference proteome</keyword>
<proteinExistence type="predicted"/>
<dbReference type="Proteomes" id="UP000265801">
    <property type="component" value="Unassembled WGS sequence"/>
</dbReference>
<comment type="caution">
    <text evidence="2">The sequence shown here is derived from an EMBL/GenBank/DDBJ whole genome shotgun (WGS) entry which is preliminary data.</text>
</comment>
<dbReference type="EMBL" id="QXIR01000048">
    <property type="protein sequence ID" value="RIW28062.1"/>
    <property type="molecule type" value="Genomic_DNA"/>
</dbReference>